<feature type="compositionally biased region" description="Basic and acidic residues" evidence="1">
    <location>
        <begin position="53"/>
        <end position="64"/>
    </location>
</feature>
<dbReference type="VEuPathDB" id="TriTrypDB:TcCLB.507959.80"/>
<sequence length="405" mass="43078">MAMMMTGRVLLVCALCVLWCGAAGAAADSSEKMADPSSSERSQALRNGLSEPTDGKKSVEHKSCSVEPVSDANTAECTKAKSNNLDAISTDPLSPSHAPSNQDPQTGLQPVVPPTGPVQANQPSPGHVKGVVEEVREEDDEAKRKKELEEQNKQQNQESHENPSSREKPSVLKGDQAVGQEATLQGDSAQQGRKHQEEAPVQIQQEKDVQHRGLSQHDQQLQSHEEGQEGRHPDEEQPQLPKVQKEKIATASPTGPNLTQQSPPQVKLHGMQQEGSAASSSERLKEKIPSVSTESKSNGTIDPPSPKASEGEGGAAAALQAEEEDEKFRKDAEFFETAVTEDHHHEQPTENEGETTKEKPAVVKNNTAITNDSGSDGSTAASHTTSPLLLLLVVACAAAAAVVAA</sequence>
<dbReference type="VEuPathDB" id="TriTrypDB:TcCL_Unassigned00241"/>
<feature type="compositionally biased region" description="Polar residues" evidence="1">
    <location>
        <begin position="182"/>
        <end position="191"/>
    </location>
</feature>
<protein>
    <submittedName>
        <fullName evidence="3">Mucin-associated surface protein (MASP)</fullName>
    </submittedName>
</protein>
<evidence type="ECO:0000256" key="2">
    <source>
        <dbReference type="SAM" id="SignalP"/>
    </source>
</evidence>
<evidence type="ECO:0000313" key="4">
    <source>
        <dbReference type="Proteomes" id="UP000246078"/>
    </source>
</evidence>
<dbReference type="VEuPathDB" id="TriTrypDB:TcCLB.504081.530"/>
<feature type="compositionally biased region" description="Polar residues" evidence="1">
    <location>
        <begin position="71"/>
        <end position="108"/>
    </location>
</feature>
<feature type="chain" id="PRO_5016079881" evidence="2">
    <location>
        <begin position="28"/>
        <end position="405"/>
    </location>
</feature>
<name>A0A2V2XKE1_TRYCR</name>
<feature type="compositionally biased region" description="Polar residues" evidence="1">
    <location>
        <begin position="36"/>
        <end position="45"/>
    </location>
</feature>
<feature type="compositionally biased region" description="Polar residues" evidence="1">
    <location>
        <begin position="364"/>
        <end position="382"/>
    </location>
</feature>
<dbReference type="OrthoDB" id="10405494at2759"/>
<feature type="compositionally biased region" description="Basic and acidic residues" evidence="1">
    <location>
        <begin position="223"/>
        <end position="235"/>
    </location>
</feature>
<dbReference type="VEuPathDB" id="TriTrypDB:BCY84_03428"/>
<dbReference type="VEuPathDB" id="TriTrypDB:C4B63_5g167"/>
<comment type="caution">
    <text evidence="3">The sequence shown here is derived from an EMBL/GenBank/DDBJ whole genome shotgun (WGS) entry which is preliminary data.</text>
</comment>
<dbReference type="VEuPathDB" id="TriTrypDB:TcBrA4_0173280"/>
<evidence type="ECO:0000313" key="3">
    <source>
        <dbReference type="EMBL" id="PWV21288.1"/>
    </source>
</evidence>
<dbReference type="VEuPathDB" id="TriTrypDB:TCSYLVIO_009670"/>
<proteinExistence type="predicted"/>
<feature type="compositionally biased region" description="Basic and acidic residues" evidence="1">
    <location>
        <begin position="141"/>
        <end position="170"/>
    </location>
</feature>
<dbReference type="VEuPathDB" id="TriTrypDB:C3747_3g371"/>
<dbReference type="VEuPathDB" id="TriTrypDB:TcCLB.508761.270"/>
<keyword evidence="2" id="KW-0732">Signal</keyword>
<feature type="compositionally biased region" description="Polar residues" evidence="1">
    <location>
        <begin position="251"/>
        <end position="264"/>
    </location>
</feature>
<dbReference type="VEuPathDB" id="TriTrypDB:TCDM_11599"/>
<feature type="compositionally biased region" description="Polar residues" evidence="1">
    <location>
        <begin position="290"/>
        <end position="300"/>
    </location>
</feature>
<organism evidence="3 4">
    <name type="scientific">Trypanosoma cruzi</name>
    <dbReference type="NCBI Taxonomy" id="5693"/>
    <lineage>
        <taxon>Eukaryota</taxon>
        <taxon>Discoba</taxon>
        <taxon>Euglenozoa</taxon>
        <taxon>Kinetoplastea</taxon>
        <taxon>Metakinetoplastina</taxon>
        <taxon>Trypanosomatida</taxon>
        <taxon>Trypanosomatidae</taxon>
        <taxon>Trypanosoma</taxon>
        <taxon>Schizotrypanum</taxon>
    </lineage>
</organism>
<dbReference type="Proteomes" id="UP000246078">
    <property type="component" value="Unassembled WGS sequence"/>
</dbReference>
<dbReference type="VEuPathDB" id="TriTrypDB:TcG_09117"/>
<dbReference type="EMBL" id="PRFC01000003">
    <property type="protein sequence ID" value="PWV21288.1"/>
    <property type="molecule type" value="Genomic_DNA"/>
</dbReference>
<feature type="region of interest" description="Disordered" evidence="1">
    <location>
        <begin position="28"/>
        <end position="382"/>
    </location>
</feature>
<dbReference type="SMR" id="A0A2V2XKE1"/>
<evidence type="ECO:0000256" key="1">
    <source>
        <dbReference type="SAM" id="MobiDB-lite"/>
    </source>
</evidence>
<feature type="compositionally biased region" description="Basic and acidic residues" evidence="1">
    <location>
        <begin position="340"/>
        <end position="361"/>
    </location>
</feature>
<accession>A0A2V2XKE1</accession>
<dbReference type="AlphaFoldDB" id="A0A2V2XKE1"/>
<reference evidence="3 4" key="1">
    <citation type="journal article" date="2018" name="Microb. Genom.">
        <title>Expanding an expanded genome: long-read sequencing of Trypanosoma cruzi.</title>
        <authorList>
            <person name="Berna L."/>
            <person name="Rodriguez M."/>
            <person name="Chiribao M.L."/>
            <person name="Parodi-Talice A."/>
            <person name="Pita S."/>
            <person name="Rijo G."/>
            <person name="Alvarez-Valin F."/>
            <person name="Robello C."/>
        </authorList>
    </citation>
    <scope>NUCLEOTIDE SEQUENCE [LARGE SCALE GENOMIC DNA]</scope>
    <source>
        <strain evidence="3 4">TCC</strain>
    </source>
</reference>
<feature type="signal peptide" evidence="2">
    <location>
        <begin position="1"/>
        <end position="27"/>
    </location>
</feature>
<dbReference type="VEuPathDB" id="TriTrypDB:TcYC6_0166690"/>
<gene>
    <name evidence="3" type="ORF">C3747_3g371</name>
</gene>